<keyword evidence="2" id="KW-1185">Reference proteome</keyword>
<evidence type="ECO:0000313" key="2">
    <source>
        <dbReference type="Proteomes" id="UP000823749"/>
    </source>
</evidence>
<sequence>MDGIHCRFPFCSSSAAVSLVSNRWLCLHRSSKICIFLRLSPDNCKPPSLSSFLLDPLNYQEYHTVTVGKLF</sequence>
<protein>
    <submittedName>
        <fullName evidence="1">Uncharacterized protein</fullName>
    </submittedName>
</protein>
<dbReference type="AlphaFoldDB" id="A0AAV6J5N8"/>
<accession>A0AAV6J5N8</accession>
<comment type="caution">
    <text evidence="1">The sequence shown here is derived from an EMBL/GenBank/DDBJ whole genome shotgun (WGS) entry which is preliminary data.</text>
</comment>
<organism evidence="1 2">
    <name type="scientific">Rhododendron griersonianum</name>
    <dbReference type="NCBI Taxonomy" id="479676"/>
    <lineage>
        <taxon>Eukaryota</taxon>
        <taxon>Viridiplantae</taxon>
        <taxon>Streptophyta</taxon>
        <taxon>Embryophyta</taxon>
        <taxon>Tracheophyta</taxon>
        <taxon>Spermatophyta</taxon>
        <taxon>Magnoliopsida</taxon>
        <taxon>eudicotyledons</taxon>
        <taxon>Gunneridae</taxon>
        <taxon>Pentapetalae</taxon>
        <taxon>asterids</taxon>
        <taxon>Ericales</taxon>
        <taxon>Ericaceae</taxon>
        <taxon>Ericoideae</taxon>
        <taxon>Rhodoreae</taxon>
        <taxon>Rhododendron</taxon>
    </lineage>
</organism>
<evidence type="ECO:0000313" key="1">
    <source>
        <dbReference type="EMBL" id="KAG5534854.1"/>
    </source>
</evidence>
<proteinExistence type="predicted"/>
<name>A0AAV6J5N8_9ERIC</name>
<reference evidence="1" key="1">
    <citation type="submission" date="2020-08" db="EMBL/GenBank/DDBJ databases">
        <title>Plant Genome Project.</title>
        <authorList>
            <person name="Zhang R.-G."/>
        </authorList>
    </citation>
    <scope>NUCLEOTIDE SEQUENCE</scope>
    <source>
        <strain evidence="1">WSP0</strain>
        <tissue evidence="1">Leaf</tissue>
    </source>
</reference>
<dbReference type="Proteomes" id="UP000823749">
    <property type="component" value="Chromosome 8"/>
</dbReference>
<dbReference type="EMBL" id="JACTNZ010000008">
    <property type="protein sequence ID" value="KAG5534854.1"/>
    <property type="molecule type" value="Genomic_DNA"/>
</dbReference>
<gene>
    <name evidence="1" type="ORF">RHGRI_022845</name>
</gene>